<dbReference type="Gene3D" id="3.40.50.1820">
    <property type="entry name" value="alpha/beta hydrolase"/>
    <property type="match status" value="1"/>
</dbReference>
<feature type="transmembrane region" description="Helical" evidence="1">
    <location>
        <begin position="196"/>
        <end position="217"/>
    </location>
</feature>
<dbReference type="PANTHER" id="PTHR43433">
    <property type="entry name" value="HYDROLASE, ALPHA/BETA FOLD FAMILY PROTEIN"/>
    <property type="match status" value="1"/>
</dbReference>
<keyword evidence="1" id="KW-1133">Transmembrane helix</keyword>
<evidence type="ECO:0000259" key="2">
    <source>
        <dbReference type="Pfam" id="PF00561"/>
    </source>
</evidence>
<dbReference type="AlphaFoldDB" id="A0A9W7EDE4"/>
<dbReference type="Proteomes" id="UP001165122">
    <property type="component" value="Unassembled WGS sequence"/>
</dbReference>
<gene>
    <name evidence="3" type="ORF">TrLO_g1936</name>
</gene>
<feature type="transmembrane region" description="Helical" evidence="1">
    <location>
        <begin position="50"/>
        <end position="72"/>
    </location>
</feature>
<keyword evidence="4" id="KW-1185">Reference proteome</keyword>
<keyword evidence="1" id="KW-0472">Membrane</keyword>
<dbReference type="InterPro" id="IPR050471">
    <property type="entry name" value="AB_hydrolase"/>
</dbReference>
<dbReference type="EMBL" id="BRXW01000700">
    <property type="protein sequence ID" value="GMH74658.1"/>
    <property type="molecule type" value="Genomic_DNA"/>
</dbReference>
<feature type="domain" description="AB hydrolase-1" evidence="2">
    <location>
        <begin position="146"/>
        <end position="225"/>
    </location>
</feature>
<name>A0A9W7EDE4_9STRA</name>
<accession>A0A9W7EDE4</accession>
<protein>
    <recommendedName>
        <fullName evidence="2">AB hydrolase-1 domain-containing protein</fullName>
    </recommendedName>
</protein>
<dbReference type="OrthoDB" id="19657at2759"/>
<sequence>MPYPFSYLGWYLKLHELALYLFLLLSPILIPRFPPLPPPLPTLSPLTPLSIPQLVILYAILFITFVTLRTTLYPPKNVNSSKTKAGSKTIKTSLKKGTFTTRDNIKIQYYIYGDGPLHLLCGNGLGCSPDFAFPIMTSINESSFNSCTLVTWDYRGLFNSKENCENITDPFFSIRDSALDAKELMDHLGWEKCHSYFGYSTGVQVGLELATMYPHLIDRLVLLNGAHGQLLHSLLQPIFRIPLLGDFFHVLLILILRYKRLWKPLRNLVLSISTILRVCVFKPIGYLTARHYEYYCTNYFLDFFNYGIEHSVNYMKYPHMLDCHSSFHLLHTITQKTLIITGMLDMLTPAYHSYEMHSLMPNSTLLCKTLGTHFVLLEYPEEVGGAIVEFVEEGNEKLLQAKTKKAKTSRSRSRSRK</sequence>
<organism evidence="3 4">
    <name type="scientific">Triparma laevis f. longispina</name>
    <dbReference type="NCBI Taxonomy" id="1714387"/>
    <lineage>
        <taxon>Eukaryota</taxon>
        <taxon>Sar</taxon>
        <taxon>Stramenopiles</taxon>
        <taxon>Ochrophyta</taxon>
        <taxon>Bolidophyceae</taxon>
        <taxon>Parmales</taxon>
        <taxon>Triparmaceae</taxon>
        <taxon>Triparma</taxon>
    </lineage>
</organism>
<comment type="caution">
    <text evidence="3">The sequence shown here is derived from an EMBL/GenBank/DDBJ whole genome shotgun (WGS) entry which is preliminary data.</text>
</comment>
<evidence type="ECO:0000313" key="3">
    <source>
        <dbReference type="EMBL" id="GMH74658.1"/>
    </source>
</evidence>
<dbReference type="InterPro" id="IPR029058">
    <property type="entry name" value="AB_hydrolase_fold"/>
</dbReference>
<evidence type="ECO:0000256" key="1">
    <source>
        <dbReference type="SAM" id="Phobius"/>
    </source>
</evidence>
<dbReference type="SUPFAM" id="SSF53474">
    <property type="entry name" value="alpha/beta-Hydrolases"/>
    <property type="match status" value="1"/>
</dbReference>
<feature type="transmembrane region" description="Helical" evidence="1">
    <location>
        <begin position="237"/>
        <end position="256"/>
    </location>
</feature>
<dbReference type="InterPro" id="IPR000073">
    <property type="entry name" value="AB_hydrolase_1"/>
</dbReference>
<dbReference type="Pfam" id="PF00561">
    <property type="entry name" value="Abhydrolase_1"/>
    <property type="match status" value="1"/>
</dbReference>
<feature type="transmembrane region" description="Helical" evidence="1">
    <location>
        <begin position="12"/>
        <end position="30"/>
    </location>
</feature>
<proteinExistence type="predicted"/>
<dbReference type="PANTHER" id="PTHR43433:SF5">
    <property type="entry name" value="AB HYDROLASE-1 DOMAIN-CONTAINING PROTEIN"/>
    <property type="match status" value="1"/>
</dbReference>
<keyword evidence="1" id="KW-0812">Transmembrane</keyword>
<reference evidence="4" key="1">
    <citation type="journal article" date="2023" name="Commun. Biol.">
        <title>Genome analysis of Parmales, the sister group of diatoms, reveals the evolutionary specialization of diatoms from phago-mixotrophs to photoautotrophs.</title>
        <authorList>
            <person name="Ban H."/>
            <person name="Sato S."/>
            <person name="Yoshikawa S."/>
            <person name="Yamada K."/>
            <person name="Nakamura Y."/>
            <person name="Ichinomiya M."/>
            <person name="Sato N."/>
            <person name="Blanc-Mathieu R."/>
            <person name="Endo H."/>
            <person name="Kuwata A."/>
            <person name="Ogata H."/>
        </authorList>
    </citation>
    <scope>NUCLEOTIDE SEQUENCE [LARGE SCALE GENOMIC DNA]</scope>
    <source>
        <strain evidence="4">NIES 3700</strain>
    </source>
</reference>
<evidence type="ECO:0000313" key="4">
    <source>
        <dbReference type="Proteomes" id="UP001165122"/>
    </source>
</evidence>